<dbReference type="Proteomes" id="UP000326951">
    <property type="component" value="Chromosome"/>
</dbReference>
<accession>A0A5K7WT77</accession>
<dbReference type="InterPro" id="IPR050345">
    <property type="entry name" value="Aliph_Amidase/BUP"/>
</dbReference>
<protein>
    <submittedName>
        <fullName evidence="4">Aliphatic amidase</fullName>
    </submittedName>
</protein>
<dbReference type="InterPro" id="IPR036526">
    <property type="entry name" value="C-N_Hydrolase_sf"/>
</dbReference>
<proteinExistence type="predicted"/>
<organism evidence="4 5">
    <name type="scientific">Sporolactobacillus terrae</name>
    <dbReference type="NCBI Taxonomy" id="269673"/>
    <lineage>
        <taxon>Bacteria</taxon>
        <taxon>Bacillati</taxon>
        <taxon>Bacillota</taxon>
        <taxon>Bacilli</taxon>
        <taxon>Bacillales</taxon>
        <taxon>Sporolactobacillaceae</taxon>
        <taxon>Sporolactobacillus</taxon>
    </lineage>
</organism>
<dbReference type="Pfam" id="PF00795">
    <property type="entry name" value="CN_hydrolase"/>
    <property type="match status" value="1"/>
</dbReference>
<gene>
    <name evidence="4" type="primary">amiE</name>
    <name evidence="4" type="ORF">St703_05960</name>
</gene>
<sequence length="331" mass="37145">MPVGSISSSSDTVGVAVVNYRVPVLESKQEVLDNCQRIADFVEGTKMGYPGLDLIVFPEYSTQGFHPTKWRELCTTVPGPETDIFCEACRKNKVWGVFSITGEINPNGNPFNCFILIDDQGEIKLNFHKINPWVPKEPWYPGDQTMVVKGPKGLMIGANVCYDSNIPEIVRDTVMKGAELVVRIQGYMYPSKEQQIKVASVRAWENNVYFAVANMAGRDKLYYYFGHSNIIDFDGTTLAECGSAPDEVTYAELSISAIRRARRNWTAENHLYNLTHRGYSAVKDGVATSPYSFYKIWSEDPEKAKQICESLTRDAPEQPSEEQATGHLLNK</sequence>
<evidence type="ECO:0000259" key="3">
    <source>
        <dbReference type="PROSITE" id="PS50263"/>
    </source>
</evidence>
<evidence type="ECO:0000313" key="4">
    <source>
        <dbReference type="EMBL" id="BBN97891.1"/>
    </source>
</evidence>
<evidence type="ECO:0000256" key="2">
    <source>
        <dbReference type="SAM" id="MobiDB-lite"/>
    </source>
</evidence>
<dbReference type="EMBL" id="AP021853">
    <property type="protein sequence ID" value="BBN97891.1"/>
    <property type="molecule type" value="Genomic_DNA"/>
</dbReference>
<dbReference type="InterPro" id="IPR003010">
    <property type="entry name" value="C-N_Hydrolase"/>
</dbReference>
<dbReference type="RefSeq" id="WP_152080246.1">
    <property type="nucleotide sequence ID" value="NZ_AP021853.1"/>
</dbReference>
<dbReference type="CDD" id="cd07565">
    <property type="entry name" value="aliphatic_amidase"/>
    <property type="match status" value="1"/>
</dbReference>
<dbReference type="SUPFAM" id="SSF56317">
    <property type="entry name" value="Carbon-nitrogen hydrolase"/>
    <property type="match status" value="1"/>
</dbReference>
<reference evidence="4 5" key="1">
    <citation type="submission" date="2019-09" db="EMBL/GenBank/DDBJ databases">
        <title>Complete genome sequence of Sporolactobacillus terrae 70-3.</title>
        <authorList>
            <person name="Tanaka N."/>
            <person name="Shiwa Y."/>
            <person name="Fujita N."/>
            <person name="Tanasupawat S."/>
        </authorList>
    </citation>
    <scope>NUCLEOTIDE SEQUENCE [LARGE SCALE GENOMIC DNA]</scope>
    <source>
        <strain evidence="4 5">70-3</strain>
    </source>
</reference>
<evidence type="ECO:0000313" key="5">
    <source>
        <dbReference type="Proteomes" id="UP000326951"/>
    </source>
</evidence>
<evidence type="ECO:0000256" key="1">
    <source>
        <dbReference type="ARBA" id="ARBA00022801"/>
    </source>
</evidence>
<dbReference type="PANTHER" id="PTHR43674:SF14">
    <property type="entry name" value="ALIPHATIC AMIDASE"/>
    <property type="match status" value="1"/>
</dbReference>
<feature type="region of interest" description="Disordered" evidence="2">
    <location>
        <begin position="311"/>
        <end position="331"/>
    </location>
</feature>
<dbReference type="NCBIfam" id="NF009802">
    <property type="entry name" value="PRK13286.1"/>
    <property type="match status" value="1"/>
</dbReference>
<dbReference type="PROSITE" id="PS50263">
    <property type="entry name" value="CN_HYDROLASE"/>
    <property type="match status" value="1"/>
</dbReference>
<dbReference type="GO" id="GO:0016811">
    <property type="term" value="F:hydrolase activity, acting on carbon-nitrogen (but not peptide) bonds, in linear amides"/>
    <property type="evidence" value="ECO:0007669"/>
    <property type="project" value="TreeGrafter"/>
</dbReference>
<name>A0A5K7WT77_9BACL</name>
<dbReference type="Gene3D" id="3.60.110.10">
    <property type="entry name" value="Carbon-nitrogen hydrolase"/>
    <property type="match status" value="1"/>
</dbReference>
<dbReference type="PANTHER" id="PTHR43674">
    <property type="entry name" value="NITRILASE C965.09-RELATED"/>
    <property type="match status" value="1"/>
</dbReference>
<keyword evidence="1" id="KW-0378">Hydrolase</keyword>
<feature type="domain" description="CN hydrolase" evidence="3">
    <location>
        <begin position="13"/>
        <end position="255"/>
    </location>
</feature>
<dbReference type="AlphaFoldDB" id="A0A5K7WT77"/>